<name>A0A841GVF6_9BACT</name>
<dbReference type="PANTHER" id="PTHR46796">
    <property type="entry name" value="HTH-TYPE TRANSCRIPTIONAL ACTIVATOR RHAS-RELATED"/>
    <property type="match status" value="1"/>
</dbReference>
<organism evidence="5 6">
    <name type="scientific">Longimicrobium terrae</name>
    <dbReference type="NCBI Taxonomy" id="1639882"/>
    <lineage>
        <taxon>Bacteria</taxon>
        <taxon>Pseudomonadati</taxon>
        <taxon>Gemmatimonadota</taxon>
        <taxon>Longimicrobiia</taxon>
        <taxon>Longimicrobiales</taxon>
        <taxon>Longimicrobiaceae</taxon>
        <taxon>Longimicrobium</taxon>
    </lineage>
</organism>
<dbReference type="InterPro" id="IPR018060">
    <property type="entry name" value="HTH_AraC"/>
</dbReference>
<dbReference type="Pfam" id="PF12833">
    <property type="entry name" value="HTH_18"/>
    <property type="match status" value="1"/>
</dbReference>
<sequence>MSRDTERMYLNTGDDPLFWHAPDAAGGVFGSIVPAPPLRGMVERIHFGHEWIDPATPLTERVLPDGGVHLIFNLGDAPTEPGSGGHAYEALGARCEPTLVRMAGRVEQVTVTLRPGGMASLLGLPAGELAGQTVALDALWGARAARVLEQVAAAAPGRPRALAMEAVLLGMAGGRADRTDPAAAEAVRIITRTRGRIRVRELAAALGVGERRLGQIFTRHVGLAPKAVCRIARFRATVNLLQHQPERAWTDVALECGFYDQSHLVNEFQALAGLAPGDFRDRGCGFFQDASAAAA</sequence>
<dbReference type="RefSeq" id="WP_170031148.1">
    <property type="nucleotide sequence ID" value="NZ_JABDTL010000001.1"/>
</dbReference>
<evidence type="ECO:0000256" key="3">
    <source>
        <dbReference type="ARBA" id="ARBA00023163"/>
    </source>
</evidence>
<dbReference type="InterPro" id="IPR046532">
    <property type="entry name" value="DUF6597"/>
</dbReference>
<dbReference type="Pfam" id="PF20240">
    <property type="entry name" value="DUF6597"/>
    <property type="match status" value="1"/>
</dbReference>
<accession>A0A841GVF6</accession>
<dbReference type="Proteomes" id="UP000582837">
    <property type="component" value="Unassembled WGS sequence"/>
</dbReference>
<keyword evidence="3" id="KW-0804">Transcription</keyword>
<keyword evidence="1" id="KW-0805">Transcription regulation</keyword>
<dbReference type="Gene3D" id="1.10.10.60">
    <property type="entry name" value="Homeodomain-like"/>
    <property type="match status" value="1"/>
</dbReference>
<keyword evidence="6" id="KW-1185">Reference proteome</keyword>
<reference evidence="5 6" key="1">
    <citation type="submission" date="2020-08" db="EMBL/GenBank/DDBJ databases">
        <title>Genomic Encyclopedia of Type Strains, Phase IV (KMG-IV): sequencing the most valuable type-strain genomes for metagenomic binning, comparative biology and taxonomic classification.</title>
        <authorList>
            <person name="Goeker M."/>
        </authorList>
    </citation>
    <scope>NUCLEOTIDE SEQUENCE [LARGE SCALE GENOMIC DNA]</scope>
    <source>
        <strain evidence="5 6">DSM 29007</strain>
    </source>
</reference>
<evidence type="ECO:0000259" key="4">
    <source>
        <dbReference type="PROSITE" id="PS01124"/>
    </source>
</evidence>
<feature type="domain" description="HTH araC/xylS-type" evidence="4">
    <location>
        <begin position="184"/>
        <end position="282"/>
    </location>
</feature>
<dbReference type="PANTHER" id="PTHR46796:SF15">
    <property type="entry name" value="BLL1074 PROTEIN"/>
    <property type="match status" value="1"/>
</dbReference>
<dbReference type="InterPro" id="IPR009057">
    <property type="entry name" value="Homeodomain-like_sf"/>
</dbReference>
<evidence type="ECO:0000313" key="5">
    <source>
        <dbReference type="EMBL" id="MBB6068775.1"/>
    </source>
</evidence>
<evidence type="ECO:0000313" key="6">
    <source>
        <dbReference type="Proteomes" id="UP000582837"/>
    </source>
</evidence>
<comment type="caution">
    <text evidence="5">The sequence shown here is derived from an EMBL/GenBank/DDBJ whole genome shotgun (WGS) entry which is preliminary data.</text>
</comment>
<dbReference type="SUPFAM" id="SSF46689">
    <property type="entry name" value="Homeodomain-like"/>
    <property type="match status" value="1"/>
</dbReference>
<dbReference type="EMBL" id="JACHIA010000001">
    <property type="protein sequence ID" value="MBB6068775.1"/>
    <property type="molecule type" value="Genomic_DNA"/>
</dbReference>
<dbReference type="AlphaFoldDB" id="A0A841GVF6"/>
<dbReference type="SMART" id="SM00342">
    <property type="entry name" value="HTH_ARAC"/>
    <property type="match status" value="1"/>
</dbReference>
<keyword evidence="2 5" id="KW-0238">DNA-binding</keyword>
<dbReference type="GO" id="GO:0043565">
    <property type="term" value="F:sequence-specific DNA binding"/>
    <property type="evidence" value="ECO:0007669"/>
    <property type="project" value="InterPro"/>
</dbReference>
<dbReference type="GO" id="GO:0003700">
    <property type="term" value="F:DNA-binding transcription factor activity"/>
    <property type="evidence" value="ECO:0007669"/>
    <property type="project" value="InterPro"/>
</dbReference>
<dbReference type="PROSITE" id="PS01124">
    <property type="entry name" value="HTH_ARAC_FAMILY_2"/>
    <property type="match status" value="1"/>
</dbReference>
<protein>
    <submittedName>
        <fullName evidence="5">AraC-like DNA-binding protein</fullName>
    </submittedName>
</protein>
<proteinExistence type="predicted"/>
<evidence type="ECO:0000256" key="2">
    <source>
        <dbReference type="ARBA" id="ARBA00023125"/>
    </source>
</evidence>
<evidence type="ECO:0000256" key="1">
    <source>
        <dbReference type="ARBA" id="ARBA00023015"/>
    </source>
</evidence>
<dbReference type="InterPro" id="IPR050204">
    <property type="entry name" value="AraC_XylS_family_regulators"/>
</dbReference>
<gene>
    <name evidence="5" type="ORF">HNQ61_000386</name>
</gene>